<dbReference type="eggNOG" id="ENOG502RZD1">
    <property type="taxonomic scope" value="Eukaryota"/>
</dbReference>
<dbReference type="OMA" id="MKCKRRF"/>
<dbReference type="InterPro" id="IPR015897">
    <property type="entry name" value="CHK_kinase-like"/>
</dbReference>
<dbReference type="Proteomes" id="UP000001070">
    <property type="component" value="Unassembled WGS sequence"/>
</dbReference>
<dbReference type="KEGG" id="dgr:6562380"/>
<dbReference type="PANTHER" id="PTHR11012:SF56">
    <property type="entry name" value="CHK KINASE-LIKE DOMAIN-CONTAINING PROTEIN-RELATED"/>
    <property type="match status" value="1"/>
</dbReference>
<dbReference type="Gene3D" id="3.90.1200.10">
    <property type="match status" value="1"/>
</dbReference>
<protein>
    <submittedName>
        <fullName evidence="2">GH10995</fullName>
    </submittedName>
</protein>
<evidence type="ECO:0000313" key="2">
    <source>
        <dbReference type="EMBL" id="EDW02990.1"/>
    </source>
</evidence>
<feature type="domain" description="CHK kinase-like" evidence="1">
    <location>
        <begin position="141"/>
        <end position="336"/>
    </location>
</feature>
<dbReference type="InterPro" id="IPR011009">
    <property type="entry name" value="Kinase-like_dom_sf"/>
</dbReference>
<dbReference type="AlphaFoldDB" id="B4JBQ5"/>
<dbReference type="PANTHER" id="PTHR11012">
    <property type="entry name" value="PROTEIN KINASE-LIKE DOMAIN-CONTAINING"/>
    <property type="match status" value="1"/>
</dbReference>
<sequence>MCSIEYDQQLMEDSPPPKHLDVPFFEEALETALRTSRAQIVGIHCGIGSCNGDNYCSKIYRVRINYKRQDDESPQKEQQLALIVKSIPRIDNVEFIEDLQVYLKEKCTYFEVLPRLELLMQCKVRFGPKLYQCIRLPENALAFEDLGQLGYVMGSREAGLDEEHCRLVLERLAEFHASSMVLAILDPKIMEAYGDGMLSPKCLQEDRMLMRFFAGHGQQLHKLVSRWPGYERIAEKIEKYLVQQREHLVRSQAVMDKEIRVLNHGDMWVNNILFKYDGKKQVQNAIFIDYQMSVWGSPGLDLNYFFYTSLELDVLKHKRPQLLRCYHNRMTATLRRLDMGVPVPSYEQLLAEVHRREAFGFFASYGILPIVSQDKAQTSDNNLENLSDENFAKQKAEQMFNSDRLGEILRFTLPHFERAGVFDI</sequence>
<dbReference type="PhylomeDB" id="B4JBQ5"/>
<keyword evidence="3" id="KW-1185">Reference proteome</keyword>
<dbReference type="SUPFAM" id="SSF56112">
    <property type="entry name" value="Protein kinase-like (PK-like)"/>
    <property type="match status" value="1"/>
</dbReference>
<evidence type="ECO:0000313" key="3">
    <source>
        <dbReference type="Proteomes" id="UP000001070"/>
    </source>
</evidence>
<evidence type="ECO:0000259" key="1">
    <source>
        <dbReference type="SMART" id="SM00587"/>
    </source>
</evidence>
<reference evidence="2 3" key="1">
    <citation type="journal article" date="2007" name="Nature">
        <title>Evolution of genes and genomes on the Drosophila phylogeny.</title>
        <authorList>
            <consortium name="Drosophila 12 Genomes Consortium"/>
            <person name="Clark A.G."/>
            <person name="Eisen M.B."/>
            <person name="Smith D.R."/>
            <person name="Bergman C.M."/>
            <person name="Oliver B."/>
            <person name="Markow T.A."/>
            <person name="Kaufman T.C."/>
            <person name="Kellis M."/>
            <person name="Gelbart W."/>
            <person name="Iyer V.N."/>
            <person name="Pollard D.A."/>
            <person name="Sackton T.B."/>
            <person name="Larracuente A.M."/>
            <person name="Singh N.D."/>
            <person name="Abad J.P."/>
            <person name="Abt D.N."/>
            <person name="Adryan B."/>
            <person name="Aguade M."/>
            <person name="Akashi H."/>
            <person name="Anderson W.W."/>
            <person name="Aquadro C.F."/>
            <person name="Ardell D.H."/>
            <person name="Arguello R."/>
            <person name="Artieri C.G."/>
            <person name="Barbash D.A."/>
            <person name="Barker D."/>
            <person name="Barsanti P."/>
            <person name="Batterham P."/>
            <person name="Batzoglou S."/>
            <person name="Begun D."/>
            <person name="Bhutkar A."/>
            <person name="Blanco E."/>
            <person name="Bosak S.A."/>
            <person name="Bradley R.K."/>
            <person name="Brand A.D."/>
            <person name="Brent M.R."/>
            <person name="Brooks A.N."/>
            <person name="Brown R.H."/>
            <person name="Butlin R.K."/>
            <person name="Caggese C."/>
            <person name="Calvi B.R."/>
            <person name="Bernardo de Carvalho A."/>
            <person name="Caspi A."/>
            <person name="Castrezana S."/>
            <person name="Celniker S.E."/>
            <person name="Chang J.L."/>
            <person name="Chapple C."/>
            <person name="Chatterji S."/>
            <person name="Chinwalla A."/>
            <person name="Civetta A."/>
            <person name="Clifton S.W."/>
            <person name="Comeron J.M."/>
            <person name="Costello J.C."/>
            <person name="Coyne J.A."/>
            <person name="Daub J."/>
            <person name="David R.G."/>
            <person name="Delcher A.L."/>
            <person name="Delehaunty K."/>
            <person name="Do C.B."/>
            <person name="Ebling H."/>
            <person name="Edwards K."/>
            <person name="Eickbush T."/>
            <person name="Evans J.D."/>
            <person name="Filipski A."/>
            <person name="Findeiss S."/>
            <person name="Freyhult E."/>
            <person name="Fulton L."/>
            <person name="Fulton R."/>
            <person name="Garcia A.C."/>
            <person name="Gardiner A."/>
            <person name="Garfield D.A."/>
            <person name="Garvin B.E."/>
            <person name="Gibson G."/>
            <person name="Gilbert D."/>
            <person name="Gnerre S."/>
            <person name="Godfrey J."/>
            <person name="Good R."/>
            <person name="Gotea V."/>
            <person name="Gravely B."/>
            <person name="Greenberg A.J."/>
            <person name="Griffiths-Jones S."/>
            <person name="Gross S."/>
            <person name="Guigo R."/>
            <person name="Gustafson E.A."/>
            <person name="Haerty W."/>
            <person name="Hahn M.W."/>
            <person name="Halligan D.L."/>
            <person name="Halpern A.L."/>
            <person name="Halter G.M."/>
            <person name="Han M.V."/>
            <person name="Heger A."/>
            <person name="Hillier L."/>
            <person name="Hinrichs A.S."/>
            <person name="Holmes I."/>
            <person name="Hoskins R.A."/>
            <person name="Hubisz M.J."/>
            <person name="Hultmark D."/>
            <person name="Huntley M.A."/>
            <person name="Jaffe D.B."/>
            <person name="Jagadeeshan S."/>
            <person name="Jeck W.R."/>
            <person name="Johnson J."/>
            <person name="Jones C.D."/>
            <person name="Jordan W.C."/>
            <person name="Karpen G.H."/>
            <person name="Kataoka E."/>
            <person name="Keightley P.D."/>
            <person name="Kheradpour P."/>
            <person name="Kirkness E.F."/>
            <person name="Koerich L.B."/>
            <person name="Kristiansen K."/>
            <person name="Kudrna D."/>
            <person name="Kulathinal R.J."/>
            <person name="Kumar S."/>
            <person name="Kwok R."/>
            <person name="Lander E."/>
            <person name="Langley C.H."/>
            <person name="Lapoint R."/>
            <person name="Lazzaro B.P."/>
            <person name="Lee S.J."/>
            <person name="Levesque L."/>
            <person name="Li R."/>
            <person name="Lin C.F."/>
            <person name="Lin M.F."/>
            <person name="Lindblad-Toh K."/>
            <person name="Llopart A."/>
            <person name="Long M."/>
            <person name="Low L."/>
            <person name="Lozovsky E."/>
            <person name="Lu J."/>
            <person name="Luo M."/>
            <person name="Machado C.A."/>
            <person name="Makalowski W."/>
            <person name="Marzo M."/>
            <person name="Matsuda M."/>
            <person name="Matzkin L."/>
            <person name="McAllister B."/>
            <person name="McBride C.S."/>
            <person name="McKernan B."/>
            <person name="McKernan K."/>
            <person name="Mendez-Lago M."/>
            <person name="Minx P."/>
            <person name="Mollenhauer M.U."/>
            <person name="Montooth K."/>
            <person name="Mount S.M."/>
            <person name="Mu X."/>
            <person name="Myers E."/>
            <person name="Negre B."/>
            <person name="Newfeld S."/>
            <person name="Nielsen R."/>
            <person name="Noor M.A."/>
            <person name="O'Grady P."/>
            <person name="Pachter L."/>
            <person name="Papaceit M."/>
            <person name="Parisi M.J."/>
            <person name="Parisi M."/>
            <person name="Parts L."/>
            <person name="Pedersen J.S."/>
            <person name="Pesole G."/>
            <person name="Phillippy A.M."/>
            <person name="Ponting C.P."/>
            <person name="Pop M."/>
            <person name="Porcelli D."/>
            <person name="Powell J.R."/>
            <person name="Prohaska S."/>
            <person name="Pruitt K."/>
            <person name="Puig M."/>
            <person name="Quesneville H."/>
            <person name="Ram K.R."/>
            <person name="Rand D."/>
            <person name="Rasmussen M.D."/>
            <person name="Reed L.K."/>
            <person name="Reenan R."/>
            <person name="Reily A."/>
            <person name="Remington K.A."/>
            <person name="Rieger T.T."/>
            <person name="Ritchie M.G."/>
            <person name="Robin C."/>
            <person name="Rogers Y.H."/>
            <person name="Rohde C."/>
            <person name="Rozas J."/>
            <person name="Rubenfield M.J."/>
            <person name="Ruiz A."/>
            <person name="Russo S."/>
            <person name="Salzberg S.L."/>
            <person name="Sanchez-Gracia A."/>
            <person name="Saranga D.J."/>
            <person name="Sato H."/>
            <person name="Schaeffer S.W."/>
            <person name="Schatz M.C."/>
            <person name="Schlenke T."/>
            <person name="Schwartz R."/>
            <person name="Segarra C."/>
            <person name="Singh R.S."/>
            <person name="Sirot L."/>
            <person name="Sirota M."/>
            <person name="Sisneros N.B."/>
            <person name="Smith C.D."/>
            <person name="Smith T.F."/>
            <person name="Spieth J."/>
            <person name="Stage D.E."/>
            <person name="Stark A."/>
            <person name="Stephan W."/>
            <person name="Strausberg R.L."/>
            <person name="Strempel S."/>
            <person name="Sturgill D."/>
            <person name="Sutton G."/>
            <person name="Sutton G.G."/>
            <person name="Tao W."/>
            <person name="Teichmann S."/>
            <person name="Tobari Y.N."/>
            <person name="Tomimura Y."/>
            <person name="Tsolas J.M."/>
            <person name="Valente V.L."/>
            <person name="Venter E."/>
            <person name="Venter J.C."/>
            <person name="Vicario S."/>
            <person name="Vieira F.G."/>
            <person name="Vilella A.J."/>
            <person name="Villasante A."/>
            <person name="Walenz B."/>
            <person name="Wang J."/>
            <person name="Wasserman M."/>
            <person name="Watts T."/>
            <person name="Wilson D."/>
            <person name="Wilson R.K."/>
            <person name="Wing R.A."/>
            <person name="Wolfner M.F."/>
            <person name="Wong A."/>
            <person name="Wong G.K."/>
            <person name="Wu C.I."/>
            <person name="Wu G."/>
            <person name="Yamamoto D."/>
            <person name="Yang H.P."/>
            <person name="Yang S.P."/>
            <person name="Yorke J.A."/>
            <person name="Yoshida K."/>
            <person name="Zdobnov E."/>
            <person name="Zhang P."/>
            <person name="Zhang Y."/>
            <person name="Zimin A.V."/>
            <person name="Baldwin J."/>
            <person name="Abdouelleil A."/>
            <person name="Abdulkadir J."/>
            <person name="Abebe A."/>
            <person name="Abera B."/>
            <person name="Abreu J."/>
            <person name="Acer S.C."/>
            <person name="Aftuck L."/>
            <person name="Alexander A."/>
            <person name="An P."/>
            <person name="Anderson E."/>
            <person name="Anderson S."/>
            <person name="Arachi H."/>
            <person name="Azer M."/>
            <person name="Bachantsang P."/>
            <person name="Barry A."/>
            <person name="Bayul T."/>
            <person name="Berlin A."/>
            <person name="Bessette D."/>
            <person name="Bloom T."/>
            <person name="Blye J."/>
            <person name="Boguslavskiy L."/>
            <person name="Bonnet C."/>
            <person name="Boukhgalter B."/>
            <person name="Bourzgui I."/>
            <person name="Brown A."/>
            <person name="Cahill P."/>
            <person name="Channer S."/>
            <person name="Cheshatsang Y."/>
            <person name="Chuda L."/>
            <person name="Citroen M."/>
            <person name="Collymore A."/>
            <person name="Cooke P."/>
            <person name="Costello M."/>
            <person name="D'Aco K."/>
            <person name="Daza R."/>
            <person name="De Haan G."/>
            <person name="DeGray S."/>
            <person name="DeMaso C."/>
            <person name="Dhargay N."/>
            <person name="Dooley K."/>
            <person name="Dooley E."/>
            <person name="Doricent M."/>
            <person name="Dorje P."/>
            <person name="Dorjee K."/>
            <person name="Dupes A."/>
            <person name="Elong R."/>
            <person name="Falk J."/>
            <person name="Farina A."/>
            <person name="Faro S."/>
            <person name="Ferguson D."/>
            <person name="Fisher S."/>
            <person name="Foley C.D."/>
            <person name="Franke A."/>
            <person name="Friedrich D."/>
            <person name="Gadbois L."/>
            <person name="Gearin G."/>
            <person name="Gearin C.R."/>
            <person name="Giannoukos G."/>
            <person name="Goode T."/>
            <person name="Graham J."/>
            <person name="Grandbois E."/>
            <person name="Grewal S."/>
            <person name="Gyaltsen K."/>
            <person name="Hafez N."/>
            <person name="Hagos B."/>
            <person name="Hall J."/>
            <person name="Henson C."/>
            <person name="Hollinger A."/>
            <person name="Honan T."/>
            <person name="Huard M.D."/>
            <person name="Hughes L."/>
            <person name="Hurhula B."/>
            <person name="Husby M.E."/>
            <person name="Kamat A."/>
            <person name="Kanga B."/>
            <person name="Kashin S."/>
            <person name="Khazanovich D."/>
            <person name="Kisner P."/>
            <person name="Lance K."/>
            <person name="Lara M."/>
            <person name="Lee W."/>
            <person name="Lennon N."/>
            <person name="Letendre F."/>
            <person name="LeVine R."/>
            <person name="Lipovsky A."/>
            <person name="Liu X."/>
            <person name="Liu J."/>
            <person name="Liu S."/>
            <person name="Lokyitsang T."/>
            <person name="Lokyitsang Y."/>
            <person name="Lubonja R."/>
            <person name="Lui A."/>
            <person name="MacDonald P."/>
            <person name="Magnisalis V."/>
            <person name="Maru K."/>
            <person name="Matthews C."/>
            <person name="McCusker W."/>
            <person name="McDonough S."/>
            <person name="Mehta T."/>
            <person name="Meldrim J."/>
            <person name="Meneus L."/>
            <person name="Mihai O."/>
            <person name="Mihalev A."/>
            <person name="Mihova T."/>
            <person name="Mittelman R."/>
            <person name="Mlenga V."/>
            <person name="Montmayeur A."/>
            <person name="Mulrain L."/>
            <person name="Navidi A."/>
            <person name="Naylor J."/>
            <person name="Negash T."/>
            <person name="Nguyen T."/>
            <person name="Nguyen N."/>
            <person name="Nicol R."/>
            <person name="Norbu C."/>
            <person name="Norbu N."/>
            <person name="Novod N."/>
            <person name="O'Neill B."/>
            <person name="Osman S."/>
            <person name="Markiewicz E."/>
            <person name="Oyono O.L."/>
            <person name="Patti C."/>
            <person name="Phunkhang P."/>
            <person name="Pierre F."/>
            <person name="Priest M."/>
            <person name="Raghuraman S."/>
            <person name="Rege F."/>
            <person name="Reyes R."/>
            <person name="Rise C."/>
            <person name="Rogov P."/>
            <person name="Ross K."/>
            <person name="Ryan E."/>
            <person name="Settipalli S."/>
            <person name="Shea T."/>
            <person name="Sherpa N."/>
            <person name="Shi L."/>
            <person name="Shih D."/>
            <person name="Sparrow T."/>
            <person name="Spaulding J."/>
            <person name="Stalker J."/>
            <person name="Stange-Thomann N."/>
            <person name="Stavropoulos S."/>
            <person name="Stone C."/>
            <person name="Strader C."/>
            <person name="Tesfaye S."/>
            <person name="Thomson T."/>
            <person name="Thoulutsang Y."/>
            <person name="Thoulutsang D."/>
            <person name="Topham K."/>
            <person name="Topping I."/>
            <person name="Tsamla T."/>
            <person name="Vassiliev H."/>
            <person name="Vo A."/>
            <person name="Wangchuk T."/>
            <person name="Wangdi T."/>
            <person name="Weiand M."/>
            <person name="Wilkinson J."/>
            <person name="Wilson A."/>
            <person name="Yadav S."/>
            <person name="Young G."/>
            <person name="Yu Q."/>
            <person name="Zembek L."/>
            <person name="Zhong D."/>
            <person name="Zimmer A."/>
            <person name="Zwirko Z."/>
            <person name="Jaffe D.B."/>
            <person name="Alvarez P."/>
            <person name="Brockman W."/>
            <person name="Butler J."/>
            <person name="Chin C."/>
            <person name="Gnerre S."/>
            <person name="Grabherr M."/>
            <person name="Kleber M."/>
            <person name="Mauceli E."/>
            <person name="MacCallum I."/>
        </authorList>
    </citation>
    <scope>NUCLEOTIDE SEQUENCE [LARGE SCALE GENOMIC DNA]</scope>
    <source>
        <strain evidence="3">Tucson 15287-2541.00</strain>
    </source>
</reference>
<organism evidence="3">
    <name type="scientific">Drosophila grimshawi</name>
    <name type="common">Hawaiian fruit fly</name>
    <name type="synonym">Idiomyia grimshawi</name>
    <dbReference type="NCBI Taxonomy" id="7222"/>
    <lineage>
        <taxon>Eukaryota</taxon>
        <taxon>Metazoa</taxon>
        <taxon>Ecdysozoa</taxon>
        <taxon>Arthropoda</taxon>
        <taxon>Hexapoda</taxon>
        <taxon>Insecta</taxon>
        <taxon>Pterygota</taxon>
        <taxon>Neoptera</taxon>
        <taxon>Endopterygota</taxon>
        <taxon>Diptera</taxon>
        <taxon>Brachycera</taxon>
        <taxon>Muscomorpha</taxon>
        <taxon>Ephydroidea</taxon>
        <taxon>Drosophilidae</taxon>
        <taxon>Drosophila</taxon>
        <taxon>Hawaiian Drosophila</taxon>
    </lineage>
</organism>
<dbReference type="InterPro" id="IPR004119">
    <property type="entry name" value="EcKL"/>
</dbReference>
<dbReference type="EMBL" id="CH916368">
    <property type="protein sequence ID" value="EDW02990.1"/>
    <property type="molecule type" value="Genomic_DNA"/>
</dbReference>
<dbReference type="Pfam" id="PF02958">
    <property type="entry name" value="EcKL"/>
    <property type="match status" value="1"/>
</dbReference>
<dbReference type="HOGENOM" id="CLU_010718_0_2_1"/>
<proteinExistence type="predicted"/>
<dbReference type="OrthoDB" id="8250698at2759"/>
<dbReference type="SMART" id="SM00587">
    <property type="entry name" value="CHK"/>
    <property type="match status" value="1"/>
</dbReference>
<gene>
    <name evidence="2" type="primary">Dgri\GH10995</name>
    <name evidence="2" type="ORF">Dgri_GH10995</name>
</gene>
<accession>B4JBQ5</accession>
<dbReference type="InParanoid" id="B4JBQ5"/>
<dbReference type="STRING" id="7222.B4JBQ5"/>
<name>B4JBQ5_DROGR</name>